<dbReference type="AlphaFoldDB" id="A0A8B6BJ27"/>
<dbReference type="EMBL" id="UYJE01000255">
    <property type="protein sequence ID" value="VDH91592.1"/>
    <property type="molecule type" value="Genomic_DNA"/>
</dbReference>
<comment type="caution">
    <text evidence="1">The sequence shown here is derived from an EMBL/GenBank/DDBJ whole genome shotgun (WGS) entry which is preliminary data.</text>
</comment>
<reference evidence="1" key="1">
    <citation type="submission" date="2018-11" db="EMBL/GenBank/DDBJ databases">
        <authorList>
            <person name="Alioto T."/>
            <person name="Alioto T."/>
        </authorList>
    </citation>
    <scope>NUCLEOTIDE SEQUENCE</scope>
</reference>
<keyword evidence="2" id="KW-1185">Reference proteome</keyword>
<accession>A0A8B6BJ27</accession>
<dbReference type="Proteomes" id="UP000596742">
    <property type="component" value="Unassembled WGS sequence"/>
</dbReference>
<gene>
    <name evidence="1" type="ORF">MGAL_10B084541</name>
</gene>
<protein>
    <submittedName>
        <fullName evidence="1">Uncharacterized protein</fullName>
    </submittedName>
</protein>
<organism evidence="1 2">
    <name type="scientific">Mytilus galloprovincialis</name>
    <name type="common">Mediterranean mussel</name>
    <dbReference type="NCBI Taxonomy" id="29158"/>
    <lineage>
        <taxon>Eukaryota</taxon>
        <taxon>Metazoa</taxon>
        <taxon>Spiralia</taxon>
        <taxon>Lophotrochozoa</taxon>
        <taxon>Mollusca</taxon>
        <taxon>Bivalvia</taxon>
        <taxon>Autobranchia</taxon>
        <taxon>Pteriomorphia</taxon>
        <taxon>Mytilida</taxon>
        <taxon>Mytiloidea</taxon>
        <taxon>Mytilidae</taxon>
        <taxon>Mytilinae</taxon>
        <taxon>Mytilus</taxon>
    </lineage>
</organism>
<proteinExistence type="predicted"/>
<evidence type="ECO:0000313" key="2">
    <source>
        <dbReference type="Proteomes" id="UP000596742"/>
    </source>
</evidence>
<sequence>VFSFPSHVPNQDFNKSRNALIALKTNLGETVNTLETDVKNTLATLKNHMKDVDGKILQLVENDFKARQWEKHNGHCYYFGTVQVNWFIAEVTYCEV</sequence>
<evidence type="ECO:0000313" key="1">
    <source>
        <dbReference type="EMBL" id="VDH91592.1"/>
    </source>
</evidence>
<feature type="non-terminal residue" evidence="1">
    <location>
        <position position="96"/>
    </location>
</feature>
<name>A0A8B6BJ27_MYTGA</name>